<dbReference type="SMART" id="SM00563">
    <property type="entry name" value="PlsC"/>
    <property type="match status" value="1"/>
</dbReference>
<dbReference type="CDD" id="cd07991">
    <property type="entry name" value="LPLAT_LPCAT1-like"/>
    <property type="match status" value="1"/>
</dbReference>
<evidence type="ECO:0000256" key="8">
    <source>
        <dbReference type="ARBA" id="ARBA00023098"/>
    </source>
</evidence>
<name>A0AAV1HZA3_9CHLO</name>
<evidence type="ECO:0000256" key="13">
    <source>
        <dbReference type="SAM" id="Phobius"/>
    </source>
</evidence>
<feature type="transmembrane region" description="Helical" evidence="13">
    <location>
        <begin position="76"/>
        <end position="94"/>
    </location>
</feature>
<proteinExistence type="inferred from homology"/>
<comment type="similarity">
    <text evidence="3">Belongs to the 1-acyl-sn-glycerol-3-phosphate acyltransferase family.</text>
</comment>
<comment type="pathway">
    <text evidence="2">Lipid metabolism.</text>
</comment>
<keyword evidence="10" id="KW-0594">Phospholipid biosynthesis</keyword>
<accession>A0AAV1HZA3</accession>
<evidence type="ECO:0000256" key="3">
    <source>
        <dbReference type="ARBA" id="ARBA00008655"/>
    </source>
</evidence>
<evidence type="ECO:0000313" key="15">
    <source>
        <dbReference type="EMBL" id="CAK0760168.1"/>
    </source>
</evidence>
<dbReference type="GO" id="GO:0071618">
    <property type="term" value="F:lysophosphatidylethanolamine acyltransferase activity"/>
    <property type="evidence" value="ECO:0007669"/>
    <property type="project" value="TreeGrafter"/>
</dbReference>
<evidence type="ECO:0000256" key="9">
    <source>
        <dbReference type="ARBA" id="ARBA00023136"/>
    </source>
</evidence>
<gene>
    <name evidence="15" type="ORF">CVIRNUC_002749</name>
</gene>
<sequence>MCQVDPKHLPFARNDRYGDMGIKPQPLAEKCRLAVLTVTILPLKVIGAASCIIGFYLVCRLSEVLPASMKMPVTALLGKFFSRLCLFFIGFASIKRVKVGHAAWDRSKGDGPAAGIVSNHCSHTDILIHMARSFPSFVARGGTESIPLIGFISQKMQCLYVEREAKGANAKGISAAVKERMQHAASGEGPAERPMLLFPEGTTSNGTHLLPFKTGAFLAGAPVQPVILKYGEGSVSPAWESISAPQHLFLLLANVCHSVTVYELPVYVPSKEEQQDPALYARNVRQHMLRYSDLKPSDAVLADKRAYHAKLKGEPAKDTKKRE</sequence>
<keyword evidence="7 13" id="KW-1133">Transmembrane helix</keyword>
<keyword evidence="11" id="KW-1208">Phospholipid metabolism</keyword>
<dbReference type="AlphaFoldDB" id="A0AAV1HZA3"/>
<keyword evidence="16" id="KW-1185">Reference proteome</keyword>
<keyword evidence="6 13" id="KW-0812">Transmembrane</keyword>
<dbReference type="SUPFAM" id="SSF69593">
    <property type="entry name" value="Glycerol-3-phosphate (1)-acyltransferase"/>
    <property type="match status" value="1"/>
</dbReference>
<keyword evidence="12" id="KW-0012">Acyltransferase</keyword>
<dbReference type="PANTHER" id="PTHR23063">
    <property type="entry name" value="PHOSPHOLIPID ACYLTRANSFERASE"/>
    <property type="match status" value="1"/>
</dbReference>
<evidence type="ECO:0000259" key="14">
    <source>
        <dbReference type="SMART" id="SM00563"/>
    </source>
</evidence>
<evidence type="ECO:0000256" key="7">
    <source>
        <dbReference type="ARBA" id="ARBA00022989"/>
    </source>
</evidence>
<evidence type="ECO:0000256" key="2">
    <source>
        <dbReference type="ARBA" id="ARBA00005189"/>
    </source>
</evidence>
<feature type="transmembrane region" description="Helical" evidence="13">
    <location>
        <begin position="33"/>
        <end position="56"/>
    </location>
</feature>
<dbReference type="Proteomes" id="UP001314263">
    <property type="component" value="Unassembled WGS sequence"/>
</dbReference>
<evidence type="ECO:0000256" key="6">
    <source>
        <dbReference type="ARBA" id="ARBA00022692"/>
    </source>
</evidence>
<protein>
    <recommendedName>
        <fullName evidence="14">Phospholipid/glycerol acyltransferase domain-containing protein</fullName>
    </recommendedName>
</protein>
<keyword evidence="4" id="KW-0444">Lipid biosynthesis</keyword>
<comment type="caution">
    <text evidence="15">The sequence shown here is derived from an EMBL/GenBank/DDBJ whole genome shotgun (WGS) entry which is preliminary data.</text>
</comment>
<evidence type="ECO:0000313" key="16">
    <source>
        <dbReference type="Proteomes" id="UP001314263"/>
    </source>
</evidence>
<evidence type="ECO:0000256" key="5">
    <source>
        <dbReference type="ARBA" id="ARBA00022679"/>
    </source>
</evidence>
<dbReference type="Pfam" id="PF01553">
    <property type="entry name" value="Acyltransferase"/>
    <property type="match status" value="1"/>
</dbReference>
<evidence type="ECO:0000256" key="11">
    <source>
        <dbReference type="ARBA" id="ARBA00023264"/>
    </source>
</evidence>
<evidence type="ECO:0000256" key="4">
    <source>
        <dbReference type="ARBA" id="ARBA00022516"/>
    </source>
</evidence>
<comment type="subcellular location">
    <subcellularLocation>
        <location evidence="1">Membrane</location>
    </subcellularLocation>
</comment>
<dbReference type="GO" id="GO:0016020">
    <property type="term" value="C:membrane"/>
    <property type="evidence" value="ECO:0007669"/>
    <property type="project" value="UniProtKB-SubCell"/>
</dbReference>
<keyword evidence="8" id="KW-0443">Lipid metabolism</keyword>
<dbReference type="GO" id="GO:0005783">
    <property type="term" value="C:endoplasmic reticulum"/>
    <property type="evidence" value="ECO:0007669"/>
    <property type="project" value="TreeGrafter"/>
</dbReference>
<dbReference type="GO" id="GO:0008374">
    <property type="term" value="F:O-acyltransferase activity"/>
    <property type="evidence" value="ECO:0007669"/>
    <property type="project" value="InterPro"/>
</dbReference>
<organism evidence="15 16">
    <name type="scientific">Coccomyxa viridis</name>
    <dbReference type="NCBI Taxonomy" id="1274662"/>
    <lineage>
        <taxon>Eukaryota</taxon>
        <taxon>Viridiplantae</taxon>
        <taxon>Chlorophyta</taxon>
        <taxon>core chlorophytes</taxon>
        <taxon>Trebouxiophyceae</taxon>
        <taxon>Trebouxiophyceae incertae sedis</taxon>
        <taxon>Coccomyxaceae</taxon>
        <taxon>Coccomyxa</taxon>
    </lineage>
</organism>
<evidence type="ECO:0000256" key="10">
    <source>
        <dbReference type="ARBA" id="ARBA00023209"/>
    </source>
</evidence>
<reference evidence="15 16" key="1">
    <citation type="submission" date="2023-10" db="EMBL/GenBank/DDBJ databases">
        <authorList>
            <person name="Maclean D."/>
            <person name="Macfadyen A."/>
        </authorList>
    </citation>
    <scope>NUCLEOTIDE SEQUENCE [LARGE SCALE GENOMIC DNA]</scope>
</reference>
<feature type="domain" description="Phospholipid/glycerol acyltransferase" evidence="14">
    <location>
        <begin position="114"/>
        <end position="231"/>
    </location>
</feature>
<keyword evidence="9 13" id="KW-0472">Membrane</keyword>
<dbReference type="InterPro" id="IPR045252">
    <property type="entry name" value="LPCAT1-like"/>
</dbReference>
<dbReference type="GO" id="GO:0008654">
    <property type="term" value="P:phospholipid biosynthetic process"/>
    <property type="evidence" value="ECO:0007669"/>
    <property type="project" value="UniProtKB-KW"/>
</dbReference>
<evidence type="ECO:0000256" key="12">
    <source>
        <dbReference type="ARBA" id="ARBA00023315"/>
    </source>
</evidence>
<keyword evidence="5" id="KW-0808">Transferase</keyword>
<dbReference type="EMBL" id="CAUYUE010000004">
    <property type="protein sequence ID" value="CAK0760168.1"/>
    <property type="molecule type" value="Genomic_DNA"/>
</dbReference>
<dbReference type="InterPro" id="IPR002123">
    <property type="entry name" value="Plipid/glycerol_acylTrfase"/>
</dbReference>
<dbReference type="PANTHER" id="PTHR23063:SF54">
    <property type="entry name" value="LYSOPHOSPHOLIPID ACYLTRANSFERASE LPEAT1"/>
    <property type="match status" value="1"/>
</dbReference>
<evidence type="ECO:0000256" key="1">
    <source>
        <dbReference type="ARBA" id="ARBA00004370"/>
    </source>
</evidence>